<evidence type="ECO:0000259" key="4">
    <source>
        <dbReference type="Pfam" id="PF13490"/>
    </source>
</evidence>
<keyword evidence="6" id="KW-1185">Reference proteome</keyword>
<dbReference type="AlphaFoldDB" id="A0A437P0U8"/>
<evidence type="ECO:0000313" key="5">
    <source>
        <dbReference type="EMBL" id="RVU15882.1"/>
    </source>
</evidence>
<gene>
    <name evidence="5" type="ORF">EOT10_37840</name>
</gene>
<dbReference type="Gene3D" id="1.10.10.1320">
    <property type="entry name" value="Anti-sigma factor, zinc-finger domain"/>
    <property type="match status" value="1"/>
</dbReference>
<dbReference type="EMBL" id="RZYA01000030">
    <property type="protein sequence ID" value="RVU15882.1"/>
    <property type="molecule type" value="Genomic_DNA"/>
</dbReference>
<protein>
    <submittedName>
        <fullName evidence="5">Zf-HC2 domain-containing protein</fullName>
    </submittedName>
</protein>
<reference evidence="5 6" key="1">
    <citation type="submission" date="2019-01" db="EMBL/GenBank/DDBJ databases">
        <title>Genome sequences of Streptomyces and Rhizobium isolates collected from root and soil.</title>
        <authorList>
            <person name="Chhettri S."/>
            <person name="Sevigny J.L."/>
            <person name="Sen A."/>
            <person name="Ennis N."/>
            <person name="Tisa L."/>
        </authorList>
    </citation>
    <scope>NUCLEOTIDE SEQUENCE [LARGE SCALE GENOMIC DNA]</scope>
    <source>
        <strain evidence="5 6">San01</strain>
    </source>
</reference>
<name>A0A437P0U8_9ACTN</name>
<proteinExistence type="predicted"/>
<evidence type="ECO:0000256" key="3">
    <source>
        <dbReference type="SAM" id="MobiDB-lite"/>
    </source>
</evidence>
<keyword evidence="1" id="KW-0805">Transcription regulation</keyword>
<sequence>MRLWPGRRDTARWTTGCAPVIRVLQAHLDGETDEATTQQVLAHLDDCHDCLLEADLYREIKKSLARQERPDPRAVERLRAFGESLLGPGPDAEDDRSPAGDSHLPL</sequence>
<feature type="domain" description="Putative zinc-finger" evidence="4">
    <location>
        <begin position="17"/>
        <end position="50"/>
    </location>
</feature>
<dbReference type="InterPro" id="IPR027383">
    <property type="entry name" value="Znf_put"/>
</dbReference>
<dbReference type="InterPro" id="IPR041916">
    <property type="entry name" value="Anti_sigma_zinc_sf"/>
</dbReference>
<feature type="region of interest" description="Disordered" evidence="3">
    <location>
        <begin position="80"/>
        <end position="106"/>
    </location>
</feature>
<dbReference type="RefSeq" id="WP_127832925.1">
    <property type="nucleotide sequence ID" value="NZ_RZYA01000030.1"/>
</dbReference>
<dbReference type="OrthoDB" id="129419at2"/>
<evidence type="ECO:0000256" key="1">
    <source>
        <dbReference type="ARBA" id="ARBA00023015"/>
    </source>
</evidence>
<dbReference type="Pfam" id="PF13490">
    <property type="entry name" value="zf-HC2"/>
    <property type="match status" value="1"/>
</dbReference>
<keyword evidence="2" id="KW-0804">Transcription</keyword>
<comment type="caution">
    <text evidence="5">The sequence shown here is derived from an EMBL/GenBank/DDBJ whole genome shotgun (WGS) entry which is preliminary data.</text>
</comment>
<accession>A0A437P0U8</accession>
<evidence type="ECO:0000313" key="6">
    <source>
        <dbReference type="Proteomes" id="UP000283128"/>
    </source>
</evidence>
<organism evidence="5 6">
    <name type="scientific">Streptomyces antnestii</name>
    <dbReference type="NCBI Taxonomy" id="2494256"/>
    <lineage>
        <taxon>Bacteria</taxon>
        <taxon>Bacillati</taxon>
        <taxon>Actinomycetota</taxon>
        <taxon>Actinomycetes</taxon>
        <taxon>Kitasatosporales</taxon>
        <taxon>Streptomycetaceae</taxon>
        <taxon>Streptomyces</taxon>
    </lineage>
</organism>
<evidence type="ECO:0000256" key="2">
    <source>
        <dbReference type="ARBA" id="ARBA00023163"/>
    </source>
</evidence>
<dbReference type="Proteomes" id="UP000283128">
    <property type="component" value="Unassembled WGS sequence"/>
</dbReference>